<dbReference type="Proteomes" id="UP000217083">
    <property type="component" value="Unassembled WGS sequence"/>
</dbReference>
<keyword evidence="2" id="KW-1185">Reference proteome</keyword>
<evidence type="ECO:0000313" key="2">
    <source>
        <dbReference type="Proteomes" id="UP000217083"/>
    </source>
</evidence>
<gene>
    <name evidence="1" type="ORF">CIB95_11850</name>
</gene>
<evidence type="ECO:0000313" key="1">
    <source>
        <dbReference type="EMBL" id="OZM56462.1"/>
    </source>
</evidence>
<dbReference type="AlphaFoldDB" id="A0A263BSB2"/>
<protein>
    <submittedName>
        <fullName evidence="1">Uncharacterized protein</fullName>
    </submittedName>
</protein>
<sequence>MTKPITKEEYKKLLSFVGYGNLHEANIIVFGNEEGTGGRGVRENINVRNLFYGTENGEYEYCLDNQNWENGFWEPNTLDRQSTRDSYLNPDNPTLNKSNSPFNQTVARICLASENSDKDIDYWFQKFDDNQDAKKIIKDYVRNSLYRTKSGIQTYLVDWGPLPRPNQDWWGEEYFSISENKNNNYIKAFDFKNIDTSDHSFSDFASDVEHRLDLLRNTITNIPSNILICLGGANGFKKTALQRMFSLKDSQFTPLEIEIESEKNLSSYHSIATLPNKELHIFMLPFPAAGKVFENGNVMMSFYKQFTQKYLFPLFN</sequence>
<comment type="caution">
    <text evidence="1">The sequence shown here is derived from an EMBL/GenBank/DDBJ whole genome shotgun (WGS) entry which is preliminary data.</text>
</comment>
<dbReference type="RefSeq" id="WP_094925448.1">
    <property type="nucleotide sequence ID" value="NZ_NPIA01000006.1"/>
</dbReference>
<accession>A0A263BSB2</accession>
<dbReference type="EMBL" id="NPIA01000006">
    <property type="protein sequence ID" value="OZM56462.1"/>
    <property type="molecule type" value="Genomic_DNA"/>
</dbReference>
<reference evidence="2" key="1">
    <citation type="submission" date="2017-08" db="EMBL/GenBank/DDBJ databases">
        <authorList>
            <person name="Huang Z."/>
        </authorList>
    </citation>
    <scope>NUCLEOTIDE SEQUENCE [LARGE SCALE GENOMIC DNA]</scope>
    <source>
        <strain evidence="2">SA5d-4</strain>
    </source>
</reference>
<organism evidence="1 2">
    <name type="scientific">Lottiidibacillus patelloidae</name>
    <dbReference type="NCBI Taxonomy" id="2670334"/>
    <lineage>
        <taxon>Bacteria</taxon>
        <taxon>Bacillati</taxon>
        <taxon>Bacillota</taxon>
        <taxon>Bacilli</taxon>
        <taxon>Bacillales</taxon>
        <taxon>Bacillaceae</taxon>
        <taxon>Lottiidibacillus</taxon>
    </lineage>
</organism>
<proteinExistence type="predicted"/>
<reference evidence="1 2" key="2">
    <citation type="submission" date="2017-09" db="EMBL/GenBank/DDBJ databases">
        <title>Bacillus patelloidae sp. nov., isolated from the intestinal tract of a marine limpet.</title>
        <authorList>
            <person name="Liu R."/>
            <person name="Dong C."/>
            <person name="Shao Z."/>
        </authorList>
    </citation>
    <scope>NUCLEOTIDE SEQUENCE [LARGE SCALE GENOMIC DNA]</scope>
    <source>
        <strain evidence="1 2">SA5d-4</strain>
    </source>
</reference>
<name>A0A263BSB2_9BACI</name>